<keyword evidence="4" id="KW-0255">Endonuclease</keyword>
<name>A0A6M5BX90_FUSAS</name>
<dbReference type="SUPFAM" id="SSF64496">
    <property type="entry name" value="DNA-binding domain of intron-encoded endonucleases"/>
    <property type="match status" value="2"/>
</dbReference>
<dbReference type="InterPro" id="IPR000305">
    <property type="entry name" value="GIY-YIG_endonuc"/>
</dbReference>
<dbReference type="InterPro" id="IPR003611">
    <property type="entry name" value="NUMOD3"/>
</dbReference>
<dbReference type="Gene3D" id="3.40.1440.10">
    <property type="entry name" value="GIY-YIG endonuclease"/>
    <property type="match status" value="1"/>
</dbReference>
<proteinExistence type="predicted"/>
<dbReference type="EMBL" id="MN935224">
    <property type="protein sequence ID" value="QJT58400.1"/>
    <property type="molecule type" value="Genomic_DNA"/>
</dbReference>
<dbReference type="Pfam" id="PF07460">
    <property type="entry name" value="NUMOD3"/>
    <property type="match status" value="1"/>
</dbReference>
<dbReference type="GO" id="GO:0003677">
    <property type="term" value="F:DNA binding"/>
    <property type="evidence" value="ECO:0007669"/>
    <property type="project" value="InterPro"/>
</dbReference>
<accession>A0A6M5BX90</accession>
<dbReference type="PROSITE" id="PS50164">
    <property type="entry name" value="GIY_YIG"/>
    <property type="match status" value="1"/>
</dbReference>
<geneLocation type="mitochondrion" evidence="4"/>
<organism evidence="4">
    <name type="scientific">Fusarium asiaticum</name>
    <dbReference type="NCBI Taxonomy" id="282267"/>
    <lineage>
        <taxon>Eukaryota</taxon>
        <taxon>Fungi</taxon>
        <taxon>Dikarya</taxon>
        <taxon>Ascomycota</taxon>
        <taxon>Pezizomycotina</taxon>
        <taxon>Sordariomycetes</taxon>
        <taxon>Hypocreomycetidae</taxon>
        <taxon>Hypocreales</taxon>
        <taxon>Nectriaceae</taxon>
        <taxon>Fusarium</taxon>
    </lineage>
</organism>
<evidence type="ECO:0000313" key="3">
    <source>
        <dbReference type="EMBL" id="QJT58400.1"/>
    </source>
</evidence>
<dbReference type="AlphaFoldDB" id="A0A6M5BX90"/>
<sequence>MLYSTGRNLFVIKSKIFIRSYSNSTNLNQAIKGIHVKNPLDNNKEVVVYNNALDLKNAILEENKGKSGIYMFTNTQTNDFYIGQSKNLYNRFRNYFNPAYITGLNNKNSRVGRAILKYGYENFSLTILEYCDKSDLTEREQFYFDTLKPVYNILKTAGVYVDVFTHTDDTKKKISNTLKGVNAGENSYWYGRTRSEETKMKMSLKQTGENNPLFGKTHSEETKELMRQKALGRRHSKETLLKMSAVRGHLVHVYERCVSSDSTMTEEFKIIGTFVSLRGAGKYLGISGNTVRLYVNSGEVYKDRYKFTVGSANQE</sequence>
<protein>
    <submittedName>
        <fullName evidence="4">GIY-YIG endonuclease</fullName>
    </submittedName>
</protein>
<dbReference type="GO" id="GO:0004519">
    <property type="term" value="F:endonuclease activity"/>
    <property type="evidence" value="ECO:0007669"/>
    <property type="project" value="UniProtKB-KW"/>
</dbReference>
<dbReference type="Pfam" id="PF01541">
    <property type="entry name" value="GIY-YIG"/>
    <property type="match status" value="1"/>
</dbReference>
<dbReference type="SMART" id="SM00465">
    <property type="entry name" value="GIYc"/>
    <property type="match status" value="1"/>
</dbReference>
<keyword evidence="4" id="KW-0496">Mitochondrion</keyword>
<keyword evidence="4" id="KW-0540">Nuclease</keyword>
<evidence type="ECO:0000259" key="2">
    <source>
        <dbReference type="PROSITE" id="PS50164"/>
    </source>
</evidence>
<comment type="similarity">
    <text evidence="1">To endonucleases of group I introns of fungi and phage.</text>
</comment>
<reference evidence="4" key="1">
    <citation type="journal article" date="2020" name="Front. Microbiol.">
        <title>Population Genomic Analysis Reveals a Highly Conserved Mitochondrial Genome in Fusarium asiaticum.</title>
        <authorList>
            <person name="Yang M."/>
            <person name="Zhang H."/>
            <person name="van der Lee T.A.J."/>
            <person name="Waalwijk C."/>
            <person name="van Diepeningen A.D."/>
            <person name="Feng J."/>
            <person name="Brankovics B."/>
            <person name="Chen W."/>
        </authorList>
    </citation>
    <scope>NUCLEOTIDE SEQUENCE</scope>
    <source>
        <strain evidence="3">140005</strain>
        <strain evidence="4">171375</strain>
    </source>
</reference>
<dbReference type="CDD" id="cd10445">
    <property type="entry name" value="GIY-YIG_bI1_like"/>
    <property type="match status" value="1"/>
</dbReference>
<gene>
    <name evidence="4" type="primary">iorf315</name>
</gene>
<feature type="domain" description="GIY-YIG" evidence="2">
    <location>
        <begin position="65"/>
        <end position="153"/>
    </location>
</feature>
<dbReference type="SMART" id="SM00496">
    <property type="entry name" value="IENR2"/>
    <property type="match status" value="4"/>
</dbReference>
<evidence type="ECO:0000256" key="1">
    <source>
        <dbReference type="ARBA" id="ARBA00010045"/>
    </source>
</evidence>
<dbReference type="InterPro" id="IPR035901">
    <property type="entry name" value="GIY-YIG_endonuc_sf"/>
</dbReference>
<dbReference type="SUPFAM" id="SSF82771">
    <property type="entry name" value="GIY-YIG endonuclease"/>
    <property type="match status" value="1"/>
</dbReference>
<dbReference type="EMBL" id="MN935343">
    <property type="protein sequence ID" value="QJT64945.1"/>
    <property type="molecule type" value="Genomic_DNA"/>
</dbReference>
<dbReference type="NCBIfam" id="TIGR01453">
    <property type="entry name" value="grpIintron_endo"/>
    <property type="match status" value="1"/>
</dbReference>
<evidence type="ECO:0000313" key="4">
    <source>
        <dbReference type="EMBL" id="QJT64945.1"/>
    </source>
</evidence>
<keyword evidence="4" id="KW-0378">Hydrolase</keyword>
<dbReference type="InterPro" id="IPR006350">
    <property type="entry name" value="Intron_endoG1"/>
</dbReference>